<organism evidence="2 3">
    <name type="scientific">Sphingomonas glacialis</name>
    <dbReference type="NCBI Taxonomy" id="658225"/>
    <lineage>
        <taxon>Bacteria</taxon>
        <taxon>Pseudomonadati</taxon>
        <taxon>Pseudomonadota</taxon>
        <taxon>Alphaproteobacteria</taxon>
        <taxon>Sphingomonadales</taxon>
        <taxon>Sphingomonadaceae</taxon>
        <taxon>Sphingomonas</taxon>
    </lineage>
</organism>
<dbReference type="RefSeq" id="WP_140851310.1">
    <property type="nucleotide sequence ID" value="NZ_RCZC01000004.1"/>
</dbReference>
<dbReference type="Proteomes" id="UP000319931">
    <property type="component" value="Unassembled WGS sequence"/>
</dbReference>
<evidence type="ECO:0000313" key="2">
    <source>
        <dbReference type="EMBL" id="TPG52238.1"/>
    </source>
</evidence>
<dbReference type="OrthoDB" id="9813719at2"/>
<proteinExistence type="predicted"/>
<accession>A0A502FRU5</accession>
<name>A0A502FRU5_9SPHN</name>
<reference evidence="2 3" key="1">
    <citation type="journal article" date="2019" name="Environ. Microbiol.">
        <title>Species interactions and distinct microbial communities in high Arctic permafrost affected cryosols are associated with the CH4 and CO2 gas fluxes.</title>
        <authorList>
            <person name="Altshuler I."/>
            <person name="Hamel J."/>
            <person name="Turney S."/>
            <person name="Magnuson E."/>
            <person name="Levesque R."/>
            <person name="Greer C."/>
            <person name="Whyte L.G."/>
        </authorList>
    </citation>
    <scope>NUCLEOTIDE SEQUENCE [LARGE SCALE GENOMIC DNA]</scope>
    <source>
        <strain evidence="2 3">E6.1</strain>
    </source>
</reference>
<feature type="domain" description="Fido" evidence="1">
    <location>
        <begin position="101"/>
        <end position="238"/>
    </location>
</feature>
<keyword evidence="3" id="KW-1185">Reference proteome</keyword>
<comment type="caution">
    <text evidence="2">The sequence shown here is derived from an EMBL/GenBank/DDBJ whole genome shotgun (WGS) entry which is preliminary data.</text>
</comment>
<dbReference type="InterPro" id="IPR036597">
    <property type="entry name" value="Fido-like_dom_sf"/>
</dbReference>
<sequence>MSDVAQGDERHWICPPRTEPSADWLQAITRWSAAIGPLSLAYSRQPSSFGLELRTAYYALLRETDLSPSDNDFWANKCRTLFARPAVEPIVTSFWKRPGNLALDRESALHLATLLAGQSVGYRKVRAVGRSWRGDVHFEPLAIATGWQAVISEEIRHERRGQPIYVFARTIMAHPFTDGNGRFARVLFASILAREFGLPLPCIAFAPSFYRYGERLHDAMAWLSIRGDWQRLTQVMIEIVDDAVNLTKMASSVT</sequence>
<gene>
    <name evidence="2" type="ORF">EAH76_16240</name>
</gene>
<dbReference type="EMBL" id="RCZC01000004">
    <property type="protein sequence ID" value="TPG52238.1"/>
    <property type="molecule type" value="Genomic_DNA"/>
</dbReference>
<evidence type="ECO:0000313" key="3">
    <source>
        <dbReference type="Proteomes" id="UP000319931"/>
    </source>
</evidence>
<dbReference type="AlphaFoldDB" id="A0A502FRU5"/>
<dbReference type="PROSITE" id="PS51459">
    <property type="entry name" value="FIDO"/>
    <property type="match status" value="1"/>
</dbReference>
<protein>
    <recommendedName>
        <fullName evidence="1">Fido domain-containing protein</fullName>
    </recommendedName>
</protein>
<dbReference type="InterPro" id="IPR003812">
    <property type="entry name" value="Fido"/>
</dbReference>
<dbReference type="Gene3D" id="1.10.3290.10">
    <property type="entry name" value="Fido-like domain"/>
    <property type="match status" value="1"/>
</dbReference>
<evidence type="ECO:0000259" key="1">
    <source>
        <dbReference type="PROSITE" id="PS51459"/>
    </source>
</evidence>
<dbReference type="SUPFAM" id="SSF140931">
    <property type="entry name" value="Fic-like"/>
    <property type="match status" value="1"/>
</dbReference>